<keyword evidence="6 8" id="KW-1133">Transmembrane helix</keyword>
<evidence type="ECO:0000256" key="3">
    <source>
        <dbReference type="ARBA" id="ARBA00022448"/>
    </source>
</evidence>
<dbReference type="InterPro" id="IPR011701">
    <property type="entry name" value="MFS"/>
</dbReference>
<dbReference type="EMBL" id="CP101717">
    <property type="protein sequence ID" value="WLD56625.1"/>
    <property type="molecule type" value="Genomic_DNA"/>
</dbReference>
<keyword evidence="7 8" id="KW-0472">Membrane</keyword>
<dbReference type="AlphaFoldDB" id="A0AB38YCM2"/>
<feature type="transmembrane region" description="Helical" evidence="8">
    <location>
        <begin position="50"/>
        <end position="69"/>
    </location>
</feature>
<feature type="transmembrane region" description="Helical" evidence="8">
    <location>
        <begin position="102"/>
        <end position="125"/>
    </location>
</feature>
<dbReference type="RefSeq" id="WP_304993907.1">
    <property type="nucleotide sequence ID" value="NZ_CP101717.1"/>
</dbReference>
<feature type="transmembrane region" description="Helical" evidence="8">
    <location>
        <begin position="250"/>
        <end position="268"/>
    </location>
</feature>
<dbReference type="GO" id="GO:0022857">
    <property type="term" value="F:transmembrane transporter activity"/>
    <property type="evidence" value="ECO:0007669"/>
    <property type="project" value="InterPro"/>
</dbReference>
<comment type="similarity">
    <text evidence="2">Belongs to the major facilitator superfamily.</text>
</comment>
<dbReference type="Gene3D" id="1.20.1250.20">
    <property type="entry name" value="MFS general substrate transporter like domains"/>
    <property type="match status" value="1"/>
</dbReference>
<evidence type="ECO:0000256" key="5">
    <source>
        <dbReference type="ARBA" id="ARBA00022692"/>
    </source>
</evidence>
<feature type="domain" description="Major facilitator superfamily (MFS) profile" evidence="9">
    <location>
        <begin position="12"/>
        <end position="393"/>
    </location>
</feature>
<name>A0AB38YCM2_9GAMM</name>
<protein>
    <submittedName>
        <fullName evidence="10">MFS transporter</fullName>
    </submittedName>
</protein>
<feature type="transmembrane region" description="Helical" evidence="8">
    <location>
        <begin position="338"/>
        <end position="357"/>
    </location>
</feature>
<feature type="transmembrane region" description="Helical" evidence="8">
    <location>
        <begin position="161"/>
        <end position="189"/>
    </location>
</feature>
<reference evidence="10" key="1">
    <citation type="submission" date="2022-07" db="EMBL/GenBank/DDBJ databases">
        <title>Complete genome sequence of Salinispirillum sp. LH10-3-1 capable of multiple carbohydrate inversion isolated from a soda lake.</title>
        <authorList>
            <person name="Liu J."/>
            <person name="Zhai Y."/>
            <person name="Zhang H."/>
            <person name="Yang H."/>
            <person name="Qu J."/>
            <person name="Li J."/>
        </authorList>
    </citation>
    <scope>NUCLEOTIDE SEQUENCE</scope>
    <source>
        <strain evidence="10">LH 10-3-1</strain>
    </source>
</reference>
<dbReference type="InterPro" id="IPR020846">
    <property type="entry name" value="MFS_dom"/>
</dbReference>
<gene>
    <name evidence="10" type="ORF">NFC81_07725</name>
</gene>
<sequence>MLILGSRGYRRAVSALCLGSVLVFANLYAIQPLLPTLAAEFELTALQASYSFSITTLTLGLSLLVYGGLSDALGRKPLMIGSLIGVVLTIVMLSQVRSYIDLMILRAVLGLFLGGLPAIAIAYMGDEFERPALIVAVGFYISANTVGGISGRLIGGFVGEWLGWSAVFMVMAGFSALLLALFVVLLPNAQRFSARPIHLGQILSDLYGHLRNPLILMACLIGGFNFFIFINQYSYVTFLLAAPPYNLSSSWLGLLFLTYLTGTFGSAISGRVAQRIPQPLCMVLGIGILILGSVTTLLPSLAGIVAGFFISAFGLFFTQATASSWVSQQALQAKASASALYLLSYYLGATAGGFYLYPFWHWAAWQGVIIGSIIVLLGTLSCAILLFMKTHRRVVT</sequence>
<proteinExistence type="inferred from homology"/>
<dbReference type="InterPro" id="IPR036259">
    <property type="entry name" value="MFS_trans_sf"/>
</dbReference>
<keyword evidence="4" id="KW-1003">Cell membrane</keyword>
<feature type="transmembrane region" description="Helical" evidence="8">
    <location>
        <begin position="280"/>
        <end position="298"/>
    </location>
</feature>
<evidence type="ECO:0000256" key="4">
    <source>
        <dbReference type="ARBA" id="ARBA00022475"/>
    </source>
</evidence>
<dbReference type="CDD" id="cd17324">
    <property type="entry name" value="MFS_NepI_like"/>
    <property type="match status" value="1"/>
</dbReference>
<evidence type="ECO:0000313" key="10">
    <source>
        <dbReference type="EMBL" id="WLD56625.1"/>
    </source>
</evidence>
<accession>A0AB38YCM2</accession>
<organism evidence="10">
    <name type="scientific">Salinispirillum sp. LH 10-3-1</name>
    <dbReference type="NCBI Taxonomy" id="2952525"/>
    <lineage>
        <taxon>Bacteria</taxon>
        <taxon>Pseudomonadati</taxon>
        <taxon>Pseudomonadota</taxon>
        <taxon>Gammaproteobacteria</taxon>
        <taxon>Oceanospirillales</taxon>
        <taxon>Saccharospirillaceae</taxon>
        <taxon>Salinispirillum</taxon>
    </lineage>
</organism>
<feature type="transmembrane region" description="Helical" evidence="8">
    <location>
        <begin position="363"/>
        <end position="388"/>
    </location>
</feature>
<feature type="transmembrane region" description="Helical" evidence="8">
    <location>
        <begin position="78"/>
        <end position="96"/>
    </location>
</feature>
<keyword evidence="3" id="KW-0813">Transport</keyword>
<dbReference type="PANTHER" id="PTHR43271">
    <property type="entry name" value="BLL2771 PROTEIN"/>
    <property type="match status" value="1"/>
</dbReference>
<dbReference type="GO" id="GO:0005886">
    <property type="term" value="C:plasma membrane"/>
    <property type="evidence" value="ECO:0007669"/>
    <property type="project" value="UniProtKB-SubCell"/>
</dbReference>
<dbReference type="PANTHER" id="PTHR43271:SF1">
    <property type="entry name" value="INNER MEMBRANE TRANSPORT PROTEIN YNFM"/>
    <property type="match status" value="1"/>
</dbReference>
<comment type="subcellular location">
    <subcellularLocation>
        <location evidence="1">Cell membrane</location>
        <topology evidence="1">Multi-pass membrane protein</topology>
    </subcellularLocation>
</comment>
<evidence type="ECO:0000259" key="9">
    <source>
        <dbReference type="PROSITE" id="PS50850"/>
    </source>
</evidence>
<feature type="transmembrane region" description="Helical" evidence="8">
    <location>
        <begin position="132"/>
        <end position="155"/>
    </location>
</feature>
<dbReference type="SUPFAM" id="SSF103473">
    <property type="entry name" value="MFS general substrate transporter"/>
    <property type="match status" value="1"/>
</dbReference>
<dbReference type="PROSITE" id="PS50850">
    <property type="entry name" value="MFS"/>
    <property type="match status" value="1"/>
</dbReference>
<evidence type="ECO:0000256" key="2">
    <source>
        <dbReference type="ARBA" id="ARBA00008335"/>
    </source>
</evidence>
<evidence type="ECO:0000256" key="6">
    <source>
        <dbReference type="ARBA" id="ARBA00022989"/>
    </source>
</evidence>
<feature type="transmembrane region" description="Helical" evidence="8">
    <location>
        <begin position="210"/>
        <end position="230"/>
    </location>
</feature>
<keyword evidence="5 8" id="KW-0812">Transmembrane</keyword>
<evidence type="ECO:0000256" key="7">
    <source>
        <dbReference type="ARBA" id="ARBA00023136"/>
    </source>
</evidence>
<feature type="transmembrane region" description="Helical" evidence="8">
    <location>
        <begin position="12"/>
        <end position="30"/>
    </location>
</feature>
<evidence type="ECO:0000256" key="8">
    <source>
        <dbReference type="SAM" id="Phobius"/>
    </source>
</evidence>
<dbReference type="Pfam" id="PF07690">
    <property type="entry name" value="MFS_1"/>
    <property type="match status" value="1"/>
</dbReference>
<evidence type="ECO:0000256" key="1">
    <source>
        <dbReference type="ARBA" id="ARBA00004651"/>
    </source>
</evidence>
<feature type="transmembrane region" description="Helical" evidence="8">
    <location>
        <begin position="304"/>
        <end position="326"/>
    </location>
</feature>